<dbReference type="AlphaFoldDB" id="A0A812TS47"/>
<dbReference type="Proteomes" id="UP000604046">
    <property type="component" value="Unassembled WGS sequence"/>
</dbReference>
<evidence type="ECO:0000256" key="1">
    <source>
        <dbReference type="SAM" id="SignalP"/>
    </source>
</evidence>
<evidence type="ECO:0000313" key="3">
    <source>
        <dbReference type="Proteomes" id="UP000604046"/>
    </source>
</evidence>
<dbReference type="OrthoDB" id="408958at2759"/>
<organism evidence="2 3">
    <name type="scientific">Symbiodinium natans</name>
    <dbReference type="NCBI Taxonomy" id="878477"/>
    <lineage>
        <taxon>Eukaryota</taxon>
        <taxon>Sar</taxon>
        <taxon>Alveolata</taxon>
        <taxon>Dinophyceae</taxon>
        <taxon>Suessiales</taxon>
        <taxon>Symbiodiniaceae</taxon>
        <taxon>Symbiodinium</taxon>
    </lineage>
</organism>
<proteinExistence type="predicted"/>
<protein>
    <submittedName>
        <fullName evidence="2">LNX2 protein</fullName>
    </submittedName>
</protein>
<feature type="chain" id="PRO_5032878303" evidence="1">
    <location>
        <begin position="19"/>
        <end position="446"/>
    </location>
</feature>
<keyword evidence="3" id="KW-1185">Reference proteome</keyword>
<accession>A0A812TS47</accession>
<gene>
    <name evidence="2" type="primary">LNX2</name>
    <name evidence="2" type="ORF">SNAT2548_LOCUS30025</name>
</gene>
<keyword evidence="1" id="KW-0732">Signal</keyword>
<feature type="signal peptide" evidence="1">
    <location>
        <begin position="1"/>
        <end position="18"/>
    </location>
</feature>
<sequence length="446" mass="50021">MLLHWAAVPCLLLPLAAHAHLSATCSSSARHLRLNLTGLMTLARRGFGQRDLDIDGANYLAYLAKEAFDHRSHLLPHACPCAVAVACAWRYAQFARGLEGDLAQHDLAAVYHHMLQQEKVLKQAVPACPLVEIRWWPVQKALQMHTAIVQRLLRLAKEIEQWADSWRQEPTITDEQHEAALADVSAVFESIGLEWWPTRGTLISLLRHGKRSGLLSKGKVDVVDHDVDVMLALPSRQDWPVIRDSVVRRMAERGWHSCLEWYSTSATKQSYKAVTDHLAYGDVLMCSRKNPDVSLDIATYVTEGSIVYAQKYCLPHNLGSGCWLPHEGTFHQSRGKLRAAAIRPLGRCKAGAISVPCPRRPLEALKASLPSTANVTCIALPDVAQRLQRDRWQSDKDEWLSDGLTQEDVDILRSRALELDRQGYMSMTPYISDCWVPEKGAADLRE</sequence>
<name>A0A812TS47_9DINO</name>
<comment type="caution">
    <text evidence="2">The sequence shown here is derived from an EMBL/GenBank/DDBJ whole genome shotgun (WGS) entry which is preliminary data.</text>
</comment>
<reference evidence="2" key="1">
    <citation type="submission" date="2021-02" db="EMBL/GenBank/DDBJ databases">
        <authorList>
            <person name="Dougan E. K."/>
            <person name="Rhodes N."/>
            <person name="Thang M."/>
            <person name="Chan C."/>
        </authorList>
    </citation>
    <scope>NUCLEOTIDE SEQUENCE</scope>
</reference>
<dbReference type="EMBL" id="CAJNDS010002588">
    <property type="protein sequence ID" value="CAE7535744.1"/>
    <property type="molecule type" value="Genomic_DNA"/>
</dbReference>
<evidence type="ECO:0000313" key="2">
    <source>
        <dbReference type="EMBL" id="CAE7535744.1"/>
    </source>
</evidence>